<dbReference type="Gene3D" id="1.10.287.950">
    <property type="entry name" value="Methyl-accepting chemotaxis protein"/>
    <property type="match status" value="1"/>
</dbReference>
<evidence type="ECO:0000256" key="1">
    <source>
        <dbReference type="ARBA" id="ARBA00004236"/>
    </source>
</evidence>
<keyword evidence="4 6" id="KW-0807">Transducer</keyword>
<dbReference type="InterPro" id="IPR004089">
    <property type="entry name" value="MCPsignal_dom"/>
</dbReference>
<feature type="transmembrane region" description="Helical" evidence="8">
    <location>
        <begin position="200"/>
        <end position="224"/>
    </location>
</feature>
<dbReference type="InterPro" id="IPR003660">
    <property type="entry name" value="HAMP_dom"/>
</dbReference>
<dbReference type="PANTHER" id="PTHR32089">
    <property type="entry name" value="METHYL-ACCEPTING CHEMOTAXIS PROTEIN MCPB"/>
    <property type="match status" value="1"/>
</dbReference>
<comment type="caution">
    <text evidence="11">The sequence shown here is derived from an EMBL/GenBank/DDBJ whole genome shotgun (WGS) entry which is preliminary data.</text>
</comment>
<dbReference type="Gene3D" id="6.10.340.10">
    <property type="match status" value="1"/>
</dbReference>
<comment type="subcellular location">
    <subcellularLocation>
        <location evidence="1">Cell membrane</location>
    </subcellularLocation>
</comment>
<dbReference type="SUPFAM" id="SSF58104">
    <property type="entry name" value="Methyl-accepting chemotaxis protein (MCP) signaling domain"/>
    <property type="match status" value="1"/>
</dbReference>
<dbReference type="PROSITE" id="PS50885">
    <property type="entry name" value="HAMP"/>
    <property type="match status" value="1"/>
</dbReference>
<dbReference type="Pfam" id="PF00015">
    <property type="entry name" value="MCPsignal"/>
    <property type="match status" value="1"/>
</dbReference>
<evidence type="ECO:0000313" key="11">
    <source>
        <dbReference type="EMBL" id="MFC5628804.1"/>
    </source>
</evidence>
<keyword evidence="7" id="KW-0175">Coiled coil</keyword>
<dbReference type="RefSeq" id="WP_270897365.1">
    <property type="nucleotide sequence ID" value="NZ_JBHSPF010000032.1"/>
</dbReference>
<keyword evidence="12" id="KW-1185">Reference proteome</keyword>
<dbReference type="SMART" id="SM00283">
    <property type="entry name" value="MA"/>
    <property type="match status" value="1"/>
</dbReference>
<evidence type="ECO:0000259" key="9">
    <source>
        <dbReference type="PROSITE" id="PS50111"/>
    </source>
</evidence>
<dbReference type="Proteomes" id="UP001596143">
    <property type="component" value="Unassembled WGS sequence"/>
</dbReference>
<keyword evidence="8" id="KW-0812">Transmembrane</keyword>
<evidence type="ECO:0000256" key="2">
    <source>
        <dbReference type="ARBA" id="ARBA00022475"/>
    </source>
</evidence>
<evidence type="ECO:0000256" key="4">
    <source>
        <dbReference type="ARBA" id="ARBA00023224"/>
    </source>
</evidence>
<feature type="domain" description="Methyl-accepting transducer" evidence="9">
    <location>
        <begin position="293"/>
        <end position="543"/>
    </location>
</feature>
<proteinExistence type="inferred from homology"/>
<dbReference type="EMBL" id="JBHSPF010000032">
    <property type="protein sequence ID" value="MFC5628804.1"/>
    <property type="molecule type" value="Genomic_DNA"/>
</dbReference>
<feature type="domain" description="HAMP" evidence="10">
    <location>
        <begin position="221"/>
        <end position="274"/>
    </location>
</feature>
<keyword evidence="2" id="KW-1003">Cell membrane</keyword>
<evidence type="ECO:0000256" key="8">
    <source>
        <dbReference type="SAM" id="Phobius"/>
    </source>
</evidence>
<evidence type="ECO:0000256" key="7">
    <source>
        <dbReference type="SAM" id="Coils"/>
    </source>
</evidence>
<sequence>MQIGIFKRMKQQQRQRKKQKASRFFTWLNNVSLRNRLLVLFLFLLTISIALVGFTSYYHAKNVTTEAIENRLVRETQLMNYIADHLRFLYPGDDEYFMQQLEINIRNQQQTLEEEGIDSEYFYIQNEEVIPFRLSEESLPNISPEVQHTIAKVGSGVIHETIDGEAYTLSFEPMEEVNGTYVLLVPTKTYMGPIQNMSSFIIAISVICLVIAAFMIVIFVRSLIRPITELREKMREVRTGHLREDLTIHTTLPEIISLHKSYQAMIGYMRDIIHDLKDTTVNLEKTGQELQMSSEGTLRSGDDLIEAIQVVKNGAEETASNSENSLEQFQEMKQKVEHMIANMDILFEKAKTMNESAEQGEKNIHELMDTIHTFERDFTELTGTIRNVERYSSSISELVGLIQGIAEQTKLLALNATIEAARAGEAGKGFSVVANEVRKLAEQSSHAADEITDSIDHMEAVTRSASQEFKALMEKTKTNLSISTASKETFDTFIDQTFSVGRKLEDMQGQLVEIENMLPSLEEVTESFTEVSQYTLSSAQEMLASSETQMAQIENTHKIGLKLKQLSSDLATSTERFTIDGKR</sequence>
<keyword evidence="8" id="KW-1133">Transmembrane helix</keyword>
<keyword evidence="3 8" id="KW-0472">Membrane</keyword>
<evidence type="ECO:0000259" key="10">
    <source>
        <dbReference type="PROSITE" id="PS50885"/>
    </source>
</evidence>
<organism evidence="11 12">
    <name type="scientific">Aliibacillus thermotolerans</name>
    <dbReference type="NCBI Taxonomy" id="1834418"/>
    <lineage>
        <taxon>Bacteria</taxon>
        <taxon>Bacillati</taxon>
        <taxon>Bacillota</taxon>
        <taxon>Bacilli</taxon>
        <taxon>Bacillales</taxon>
        <taxon>Bacillaceae</taxon>
        <taxon>Aliibacillus</taxon>
    </lineage>
</organism>
<feature type="coiled-coil region" evidence="7">
    <location>
        <begin position="504"/>
        <end position="556"/>
    </location>
</feature>
<dbReference type="PANTHER" id="PTHR32089:SF112">
    <property type="entry name" value="LYSOZYME-LIKE PROTEIN-RELATED"/>
    <property type="match status" value="1"/>
</dbReference>
<dbReference type="SMART" id="SM00304">
    <property type="entry name" value="HAMP"/>
    <property type="match status" value="1"/>
</dbReference>
<evidence type="ECO:0000256" key="6">
    <source>
        <dbReference type="PROSITE-ProRule" id="PRU00284"/>
    </source>
</evidence>
<protein>
    <submittedName>
        <fullName evidence="11">Methyl-accepting chemotaxis protein</fullName>
    </submittedName>
</protein>
<dbReference type="PROSITE" id="PS50111">
    <property type="entry name" value="CHEMOTAXIS_TRANSDUC_2"/>
    <property type="match status" value="1"/>
</dbReference>
<reference evidence="12" key="1">
    <citation type="journal article" date="2019" name="Int. J. Syst. Evol. Microbiol.">
        <title>The Global Catalogue of Microorganisms (GCM) 10K type strain sequencing project: providing services to taxonomists for standard genome sequencing and annotation.</title>
        <authorList>
            <consortium name="The Broad Institute Genomics Platform"/>
            <consortium name="The Broad Institute Genome Sequencing Center for Infectious Disease"/>
            <person name="Wu L."/>
            <person name="Ma J."/>
        </authorList>
    </citation>
    <scope>NUCLEOTIDE SEQUENCE [LARGE SCALE GENOMIC DNA]</scope>
    <source>
        <strain evidence="12">CGMCC 1.15790</strain>
    </source>
</reference>
<evidence type="ECO:0000313" key="12">
    <source>
        <dbReference type="Proteomes" id="UP001596143"/>
    </source>
</evidence>
<name>A0ABW0U7Q2_9BACI</name>
<evidence type="ECO:0000256" key="3">
    <source>
        <dbReference type="ARBA" id="ARBA00023136"/>
    </source>
</evidence>
<gene>
    <name evidence="11" type="ORF">ACFPTR_07835</name>
</gene>
<evidence type="ECO:0000256" key="5">
    <source>
        <dbReference type="ARBA" id="ARBA00029447"/>
    </source>
</evidence>
<accession>A0ABW0U7Q2</accession>
<comment type="similarity">
    <text evidence="5">Belongs to the methyl-accepting chemotaxis (MCP) protein family.</text>
</comment>